<name>A1K3I9_AZOSB</name>
<dbReference type="AlphaFoldDB" id="A1K3I9"/>
<reference evidence="1 2" key="1">
    <citation type="journal article" date="2006" name="Nat. Biotechnol.">
        <title>Complete genome of the mutualistic, N2-fixing grass endophyte Azoarcus sp. strain BH72.</title>
        <authorList>
            <person name="Krause A."/>
            <person name="Ramakumar A."/>
            <person name="Bartels D."/>
            <person name="Battistoni F."/>
            <person name="Bekel T."/>
            <person name="Boch J."/>
            <person name="Boehm M."/>
            <person name="Friedrich F."/>
            <person name="Hurek T."/>
            <person name="Krause L."/>
            <person name="Linke B."/>
            <person name="McHardy A.C."/>
            <person name="Sarkar A."/>
            <person name="Schneiker S."/>
            <person name="Syed A.A."/>
            <person name="Thauer R."/>
            <person name="Vorhoelter F.-J."/>
            <person name="Weidner S."/>
            <person name="Puehler A."/>
            <person name="Reinhold-Hurek B."/>
            <person name="Kaiser O."/>
            <person name="Goesmann A."/>
        </authorList>
    </citation>
    <scope>NUCLEOTIDE SEQUENCE [LARGE SCALE GENOMIC DNA]</scope>
    <source>
        <strain evidence="1 2">BH72</strain>
    </source>
</reference>
<dbReference type="HOGENOM" id="CLU_2103984_0_0_4"/>
<dbReference type="EMBL" id="AM406670">
    <property type="protein sequence ID" value="CAL93394.1"/>
    <property type="molecule type" value="Genomic_DNA"/>
</dbReference>
<dbReference type="eggNOG" id="ENOG503154P">
    <property type="taxonomic scope" value="Bacteria"/>
</dbReference>
<proteinExistence type="predicted"/>
<evidence type="ECO:0000313" key="1">
    <source>
        <dbReference type="EMBL" id="CAL93394.1"/>
    </source>
</evidence>
<sequence length="115" mass="12354">MRALRSLFVVLLLLPLAAGGVLASLTRSFPPDAQRVVMVFAGAGTVKIKAGSFFKSDRVLTLSPGAQIRDTDNRIVMPTAIAGEYKVRAQIDNAGQVHRVWVLTPAEIAVVDPKQ</sequence>
<dbReference type="STRING" id="62928.azo0777"/>
<protein>
    <submittedName>
        <fullName evidence="1">Hypothetical secreted protein</fullName>
    </submittedName>
</protein>
<dbReference type="Proteomes" id="UP000002588">
    <property type="component" value="Chromosome"/>
</dbReference>
<dbReference type="KEGG" id="aoa:dqs_0847"/>
<keyword evidence="2" id="KW-1185">Reference proteome</keyword>
<gene>
    <name evidence="1" type="ordered locus">azo0777</name>
</gene>
<organism evidence="1 2">
    <name type="scientific">Azoarcus sp. (strain BH72)</name>
    <dbReference type="NCBI Taxonomy" id="418699"/>
    <lineage>
        <taxon>Bacteria</taxon>
        <taxon>Pseudomonadati</taxon>
        <taxon>Pseudomonadota</taxon>
        <taxon>Betaproteobacteria</taxon>
        <taxon>Rhodocyclales</taxon>
        <taxon>Zoogloeaceae</taxon>
        <taxon>Azoarcus</taxon>
    </lineage>
</organism>
<accession>A1K3I9</accession>
<evidence type="ECO:0000313" key="2">
    <source>
        <dbReference type="Proteomes" id="UP000002588"/>
    </source>
</evidence>
<dbReference type="KEGG" id="azo:azo0777"/>